<evidence type="ECO:0000256" key="2">
    <source>
        <dbReference type="ARBA" id="ARBA00022801"/>
    </source>
</evidence>
<feature type="domain" description="Glycoside hydrolase family 3 N-terminal" evidence="4">
    <location>
        <begin position="23"/>
        <end position="323"/>
    </location>
</feature>
<dbReference type="Proteomes" id="UP000265614">
    <property type="component" value="Unassembled WGS sequence"/>
</dbReference>
<accession>A0A3A3Z2W9</accession>
<evidence type="ECO:0000256" key="1">
    <source>
        <dbReference type="ARBA" id="ARBA00005336"/>
    </source>
</evidence>
<keyword evidence="3" id="KW-0326">Glycosidase</keyword>
<comment type="similarity">
    <text evidence="1">Belongs to the glycosyl hydrolase 3 family.</text>
</comment>
<proteinExistence type="inferred from homology"/>
<reference evidence="5 6" key="1">
    <citation type="submission" date="2018-09" db="EMBL/GenBank/DDBJ databases">
        <title>YIM 75000 draft genome.</title>
        <authorList>
            <person name="Tang S."/>
            <person name="Feng Y."/>
        </authorList>
    </citation>
    <scope>NUCLEOTIDE SEQUENCE [LARGE SCALE GENOMIC DNA]</scope>
    <source>
        <strain evidence="5 6">YIM 75000</strain>
    </source>
</reference>
<dbReference type="EMBL" id="QZEZ01000006">
    <property type="protein sequence ID" value="RJK94801.1"/>
    <property type="molecule type" value="Genomic_DNA"/>
</dbReference>
<dbReference type="PANTHER" id="PTHR30480:SF16">
    <property type="entry name" value="GLYCOSIDE HYDROLASE FAMILY 3 DOMAIN PROTEIN"/>
    <property type="match status" value="1"/>
</dbReference>
<dbReference type="RefSeq" id="WP_119950983.1">
    <property type="nucleotide sequence ID" value="NZ_QZEZ01000006.1"/>
</dbReference>
<dbReference type="Pfam" id="PF00933">
    <property type="entry name" value="Glyco_hydro_3"/>
    <property type="match status" value="1"/>
</dbReference>
<evidence type="ECO:0000256" key="3">
    <source>
        <dbReference type="ARBA" id="ARBA00023295"/>
    </source>
</evidence>
<keyword evidence="6" id="KW-1185">Reference proteome</keyword>
<dbReference type="AlphaFoldDB" id="A0A3A3Z2W9"/>
<keyword evidence="2 5" id="KW-0378">Hydrolase</keyword>
<dbReference type="PANTHER" id="PTHR30480">
    <property type="entry name" value="BETA-HEXOSAMINIDASE-RELATED"/>
    <property type="match status" value="1"/>
</dbReference>
<evidence type="ECO:0000313" key="5">
    <source>
        <dbReference type="EMBL" id="RJK94801.1"/>
    </source>
</evidence>
<dbReference type="GO" id="GO:0005975">
    <property type="term" value="P:carbohydrate metabolic process"/>
    <property type="evidence" value="ECO:0007669"/>
    <property type="project" value="InterPro"/>
</dbReference>
<dbReference type="GO" id="GO:0004553">
    <property type="term" value="F:hydrolase activity, hydrolyzing O-glycosyl compounds"/>
    <property type="evidence" value="ECO:0007669"/>
    <property type="project" value="InterPro"/>
</dbReference>
<dbReference type="OrthoDB" id="9805821at2"/>
<name>A0A3A3Z2W9_9ACTN</name>
<organism evidence="5 6">
    <name type="scientific">Vallicoccus soli</name>
    <dbReference type="NCBI Taxonomy" id="2339232"/>
    <lineage>
        <taxon>Bacteria</taxon>
        <taxon>Bacillati</taxon>
        <taxon>Actinomycetota</taxon>
        <taxon>Actinomycetes</taxon>
        <taxon>Motilibacterales</taxon>
        <taxon>Vallicoccaceae</taxon>
        <taxon>Vallicoccus</taxon>
    </lineage>
</organism>
<dbReference type="SUPFAM" id="SSF51445">
    <property type="entry name" value="(Trans)glycosidases"/>
    <property type="match status" value="1"/>
</dbReference>
<dbReference type="InterPro" id="IPR050226">
    <property type="entry name" value="NagZ_Beta-hexosaminidase"/>
</dbReference>
<comment type="caution">
    <text evidence="5">The sequence shown here is derived from an EMBL/GenBank/DDBJ whole genome shotgun (WGS) entry which is preliminary data.</text>
</comment>
<protein>
    <submittedName>
        <fullName evidence="5">Glycoside hydrolase family 3 protein</fullName>
    </submittedName>
</protein>
<dbReference type="InterPro" id="IPR036962">
    <property type="entry name" value="Glyco_hydro_3_N_sf"/>
</dbReference>
<gene>
    <name evidence="5" type="ORF">D5H78_13355</name>
</gene>
<dbReference type="Gene3D" id="3.20.20.300">
    <property type="entry name" value="Glycoside hydrolase, family 3, N-terminal domain"/>
    <property type="match status" value="1"/>
</dbReference>
<sequence>MSAELEGLALRVQLAAFPGTAYDPAAERLLAAGLGGTCLFGSNTADGPQAVRRLTDRVHALRPGALVAVDEEAGDVTRLHARTGSPVPGGAALGAADDPALTRSAAAEVGRSLVAAGVDLDLAPVADVNSDPRNPVIGVRSFGADPDLVARHTAAWVEGLQATGVAACAKHFPGHGDTALDSHLDLPTVAVGLDVLERRELVPFAAAVRAGAASVMTSHVLVLALDPDRPATLSPAVLGVLRTRLGFGGAVVTDALDMAGASGGGRGVPRAAVLALAAGADLLCLGADKDAALVEAVRDAVVAAVRGGELAEERLRDAAARVDALADGGARRAGSAGVPDDGAWQGAAARAVRVEGRLPDLRHAVLVRLRSTPSIAVGAVPWGLPADLDVDPLDEGAAGRVLTAAHGRPLVVQVRDAHRAPGAGALLAALARARRDLVVAELGWPAPGAGRVARVCTHGASLASRDALAGVLRSAGWGR</sequence>
<evidence type="ECO:0000313" key="6">
    <source>
        <dbReference type="Proteomes" id="UP000265614"/>
    </source>
</evidence>
<dbReference type="GO" id="GO:0009254">
    <property type="term" value="P:peptidoglycan turnover"/>
    <property type="evidence" value="ECO:0007669"/>
    <property type="project" value="TreeGrafter"/>
</dbReference>
<dbReference type="InterPro" id="IPR001764">
    <property type="entry name" value="Glyco_hydro_3_N"/>
</dbReference>
<dbReference type="InterPro" id="IPR017853">
    <property type="entry name" value="GH"/>
</dbReference>
<evidence type="ECO:0000259" key="4">
    <source>
        <dbReference type="Pfam" id="PF00933"/>
    </source>
</evidence>